<evidence type="ECO:0000313" key="4">
    <source>
        <dbReference type="Proteomes" id="UP000321393"/>
    </source>
</evidence>
<dbReference type="Proteomes" id="UP000321393">
    <property type="component" value="Unassembled WGS sequence"/>
</dbReference>
<gene>
    <name evidence="3" type="ORF">E5676_scaffold863G00530</name>
    <name evidence="2" type="ORF">E6C27_scaffold510G00670</name>
</gene>
<dbReference type="OrthoDB" id="2013098at2759"/>
<dbReference type="PANTHER" id="PTHR35317">
    <property type="entry name" value="OS04G0629600 PROTEIN"/>
    <property type="match status" value="1"/>
</dbReference>
<dbReference type="PANTHER" id="PTHR35317:SF27">
    <property type="entry name" value="RETROVIRUS-RELATED POL POLYPROTEIN FROM TRANSPOSON TNT 1-94"/>
    <property type="match status" value="1"/>
</dbReference>
<dbReference type="EMBL" id="SSTE01019309">
    <property type="protein sequence ID" value="KAA0036716.1"/>
    <property type="molecule type" value="Genomic_DNA"/>
</dbReference>
<accession>A0A5A7T3P1</accession>
<protein>
    <submittedName>
        <fullName evidence="2">Retrotransposon protein</fullName>
    </submittedName>
</protein>
<evidence type="ECO:0000256" key="1">
    <source>
        <dbReference type="SAM" id="MobiDB-lite"/>
    </source>
</evidence>
<feature type="region of interest" description="Disordered" evidence="1">
    <location>
        <begin position="83"/>
        <end position="108"/>
    </location>
</feature>
<sequence>MKKKYQGTTRVKRQHLQALCKEFKILQMKQGEFVDEYFSWTLAIVNKMQIHREKIEDVAVVEKILRLMDSKFACPIEEQVLKTSTHGENSTERGSNRGHSRGRGRQLQEKSYVTTIKKGVCEIYDPRRGLIARVEMATNMFPPKLEGLQVLFKKQMVNGLPQISPPTKVCENCVVGKQHRESFPKGKAWGARKSVELIHSNICGP</sequence>
<organism evidence="2 4">
    <name type="scientific">Cucumis melo var. makuwa</name>
    <name type="common">Oriental melon</name>
    <dbReference type="NCBI Taxonomy" id="1194695"/>
    <lineage>
        <taxon>Eukaryota</taxon>
        <taxon>Viridiplantae</taxon>
        <taxon>Streptophyta</taxon>
        <taxon>Embryophyta</taxon>
        <taxon>Tracheophyta</taxon>
        <taxon>Spermatophyta</taxon>
        <taxon>Magnoliopsida</taxon>
        <taxon>eudicotyledons</taxon>
        <taxon>Gunneridae</taxon>
        <taxon>Pentapetalae</taxon>
        <taxon>rosids</taxon>
        <taxon>fabids</taxon>
        <taxon>Cucurbitales</taxon>
        <taxon>Cucurbitaceae</taxon>
        <taxon>Benincaseae</taxon>
        <taxon>Cucumis</taxon>
    </lineage>
</organism>
<evidence type="ECO:0000313" key="3">
    <source>
        <dbReference type="EMBL" id="TYK03691.1"/>
    </source>
</evidence>
<name>A0A5A7T3P1_CUCMM</name>
<dbReference type="AlphaFoldDB" id="A0A5A7T3P1"/>
<proteinExistence type="predicted"/>
<dbReference type="EMBL" id="SSTD01014872">
    <property type="protein sequence ID" value="TYK03691.1"/>
    <property type="molecule type" value="Genomic_DNA"/>
</dbReference>
<evidence type="ECO:0000313" key="2">
    <source>
        <dbReference type="EMBL" id="KAA0036716.1"/>
    </source>
</evidence>
<comment type="caution">
    <text evidence="2">The sequence shown here is derived from an EMBL/GenBank/DDBJ whole genome shotgun (WGS) entry which is preliminary data.</text>
</comment>
<reference evidence="4 5" key="1">
    <citation type="submission" date="2019-08" db="EMBL/GenBank/DDBJ databases">
        <title>Draft genome sequences of two oriental melons (Cucumis melo L. var makuwa).</title>
        <authorList>
            <person name="Kwon S.-Y."/>
        </authorList>
    </citation>
    <scope>NUCLEOTIDE SEQUENCE [LARGE SCALE GENOMIC DNA]</scope>
    <source>
        <strain evidence="5">cv. Chang Bougi</strain>
        <strain evidence="4">cv. SW 3</strain>
        <tissue evidence="2">Leaf</tissue>
    </source>
</reference>
<dbReference type="Proteomes" id="UP000321947">
    <property type="component" value="Unassembled WGS sequence"/>
</dbReference>
<evidence type="ECO:0000313" key="5">
    <source>
        <dbReference type="Proteomes" id="UP000321947"/>
    </source>
</evidence>